<dbReference type="Proteomes" id="UP000233766">
    <property type="component" value="Unassembled WGS sequence"/>
</dbReference>
<dbReference type="Pfam" id="PF14559">
    <property type="entry name" value="TPR_19"/>
    <property type="match status" value="1"/>
</dbReference>
<evidence type="ECO:0000256" key="1">
    <source>
        <dbReference type="SAM" id="Phobius"/>
    </source>
</evidence>
<dbReference type="RefSeq" id="WP_101466579.1">
    <property type="nucleotide sequence ID" value="NZ_PJMW01000002.1"/>
</dbReference>
<protein>
    <submittedName>
        <fullName evidence="2">Tetratricopeptide repeat-containing protein</fullName>
    </submittedName>
</protein>
<feature type="transmembrane region" description="Helical" evidence="1">
    <location>
        <begin position="320"/>
        <end position="343"/>
    </location>
</feature>
<proteinExistence type="predicted"/>
<keyword evidence="1" id="KW-1133">Transmembrane helix</keyword>
<feature type="transmembrane region" description="Helical" evidence="1">
    <location>
        <begin position="226"/>
        <end position="249"/>
    </location>
</feature>
<sequence>MPVQVALERARVAQEIGRIEEARRILGTALLAAPEDPALLVALADIAYELDEYDDSLRLAGQALRANPDSSGAHHTAALAYAMLDEWDLAREHGHTAARLRPHDAATALLLAWLHSGGPRRDTEQARAAVAHATALAPHDAHVHFSAAQTYRRLSDSGAAERHIAAGLRIDPTHTGLLGMQARAEFAVGGVDGGRAAAIATLRGLLANVPTDRQARRLLAEVHWRALLRLAAWVWAFAGCYAALAMWLPTAVLRVLSPVMFVALPFAWFGVFRKLREQLPPGYLRDRVMRPRVVIALVAVAGSAVLVDLGAVAMRSDFVALVRLGSIVLVSGVLGAAFGHLLLFTAWMRPGSDDPDPDDGEDFAGFQVVVLGLFVVPLVIVSAFLRGWARQPAVCGALVAIVGVVFLTLLLETAFAGWRDRQNYRRSWQTLVIVLVVLAMMAGSVGALWWGGAEIVRGEIS</sequence>
<evidence type="ECO:0000313" key="2">
    <source>
        <dbReference type="EMBL" id="PKV80694.1"/>
    </source>
</evidence>
<feature type="transmembrane region" description="Helical" evidence="1">
    <location>
        <begin position="430"/>
        <end position="451"/>
    </location>
</feature>
<keyword evidence="1" id="KW-0472">Membrane</keyword>
<feature type="transmembrane region" description="Helical" evidence="1">
    <location>
        <begin position="363"/>
        <end position="385"/>
    </location>
</feature>
<dbReference type="EMBL" id="PJMW01000002">
    <property type="protein sequence ID" value="PKV80694.1"/>
    <property type="molecule type" value="Genomic_DNA"/>
</dbReference>
<comment type="caution">
    <text evidence="2">The sequence shown here is derived from an EMBL/GenBank/DDBJ whole genome shotgun (WGS) entry which is preliminary data.</text>
</comment>
<dbReference type="AlphaFoldDB" id="A0A2N3VGE5"/>
<gene>
    <name evidence="2" type="ORF">ATK86_5127</name>
</gene>
<keyword evidence="1" id="KW-0812">Transmembrane</keyword>
<keyword evidence="3" id="KW-1185">Reference proteome</keyword>
<feature type="transmembrane region" description="Helical" evidence="1">
    <location>
        <begin position="293"/>
        <end position="314"/>
    </location>
</feature>
<name>A0A2N3VGE5_9NOCA</name>
<organism evidence="2 3">
    <name type="scientific">Nocardia fluminea</name>
    <dbReference type="NCBI Taxonomy" id="134984"/>
    <lineage>
        <taxon>Bacteria</taxon>
        <taxon>Bacillati</taxon>
        <taxon>Actinomycetota</taxon>
        <taxon>Actinomycetes</taxon>
        <taxon>Mycobacteriales</taxon>
        <taxon>Nocardiaceae</taxon>
        <taxon>Nocardia</taxon>
    </lineage>
</organism>
<dbReference type="InterPro" id="IPR011990">
    <property type="entry name" value="TPR-like_helical_dom_sf"/>
</dbReference>
<evidence type="ECO:0000313" key="3">
    <source>
        <dbReference type="Proteomes" id="UP000233766"/>
    </source>
</evidence>
<feature type="transmembrane region" description="Helical" evidence="1">
    <location>
        <begin position="255"/>
        <end position="272"/>
    </location>
</feature>
<feature type="transmembrane region" description="Helical" evidence="1">
    <location>
        <begin position="397"/>
        <end position="418"/>
    </location>
</feature>
<dbReference type="SMART" id="SM00028">
    <property type="entry name" value="TPR"/>
    <property type="match status" value="4"/>
</dbReference>
<dbReference type="Gene3D" id="1.25.40.10">
    <property type="entry name" value="Tetratricopeptide repeat domain"/>
    <property type="match status" value="1"/>
</dbReference>
<dbReference type="SUPFAM" id="SSF48452">
    <property type="entry name" value="TPR-like"/>
    <property type="match status" value="1"/>
</dbReference>
<dbReference type="InterPro" id="IPR019734">
    <property type="entry name" value="TPR_rpt"/>
</dbReference>
<dbReference type="OrthoDB" id="4522151at2"/>
<accession>A0A2N3VGE5</accession>
<reference evidence="2 3" key="1">
    <citation type="submission" date="2017-12" db="EMBL/GenBank/DDBJ databases">
        <title>Sequencing the genomes of 1000 Actinobacteria strains.</title>
        <authorList>
            <person name="Klenk H.-P."/>
        </authorList>
    </citation>
    <scope>NUCLEOTIDE SEQUENCE [LARGE SCALE GENOMIC DNA]</scope>
    <source>
        <strain evidence="2 3">DSM 44489</strain>
    </source>
</reference>